<dbReference type="SUPFAM" id="SSF47473">
    <property type="entry name" value="EF-hand"/>
    <property type="match status" value="1"/>
</dbReference>
<accession>A0AAV6GQR5</accession>
<feature type="compositionally biased region" description="Polar residues" evidence="2">
    <location>
        <begin position="688"/>
        <end position="704"/>
    </location>
</feature>
<feature type="repeat" description="ANK" evidence="1">
    <location>
        <begin position="83"/>
        <end position="115"/>
    </location>
</feature>
<evidence type="ECO:0008006" key="5">
    <source>
        <dbReference type="Google" id="ProtNLM"/>
    </source>
</evidence>
<keyword evidence="1" id="KW-0040">ANK repeat</keyword>
<dbReference type="AlphaFoldDB" id="A0AAV6GQR5"/>
<feature type="repeat" description="ANK" evidence="1">
    <location>
        <begin position="151"/>
        <end position="185"/>
    </location>
</feature>
<dbReference type="Gene3D" id="1.25.40.20">
    <property type="entry name" value="Ankyrin repeat-containing domain"/>
    <property type="match status" value="4"/>
</dbReference>
<dbReference type="PROSITE" id="PS50088">
    <property type="entry name" value="ANK_REPEAT"/>
    <property type="match status" value="8"/>
</dbReference>
<protein>
    <recommendedName>
        <fullName evidence="5">Ankyrin repeat and EF-hand domain-containing protein 1</fullName>
    </recommendedName>
</protein>
<feature type="repeat" description="ANK" evidence="1">
    <location>
        <begin position="50"/>
        <end position="82"/>
    </location>
</feature>
<dbReference type="PROSITE" id="PS50297">
    <property type="entry name" value="ANK_REP_REGION"/>
    <property type="match status" value="7"/>
</dbReference>
<dbReference type="InterPro" id="IPR052801">
    <property type="entry name" value="Ankyrin-EF-hand"/>
</dbReference>
<evidence type="ECO:0000313" key="4">
    <source>
        <dbReference type="Proteomes" id="UP000823561"/>
    </source>
</evidence>
<dbReference type="Pfam" id="PF12796">
    <property type="entry name" value="Ank_2"/>
    <property type="match status" value="3"/>
</dbReference>
<sequence>MMASPVARGRLEELQVYRLLQCVHEDNKLQIEKLITRGVDNLLNLTEPRQGKGAMHIAAVANNTDMLDFLLSHGASPNVQDKSGKTPVMLAAELGHDGAVALLVKHKANVSLLDKDGKGVLFYCIYPTKRHMRCMHAVLKALSDINNVSLTGQHVLHLACAQADSCLPMCLLLLERGAHPDARDEATGRTALMEAARVGSVELVRSILRGGADPNALDKTNLHAAHFAAEGGFFEVIQVLCAYGADVGAVTKAGETPLHYAARGGHAECCRFLAQRGCNPKLKNEEGLLARQIAKDNGHKAAVKELKKAERLHGKFSRPGVPNPNETWALALYDWSQEHEVTLRKAFDESGDCIKETVSTETFEAVLQDLKAPVEEYQLHKVILAHDRRREGVININDFFKGLKYLQKAVVMASYGPKKKKKGGKGGKKGKKAKFTLPFPICTIPPELIYRRADGGPPTFMVEAYHHHTDPNRFSRDHPPKHPIEDDSAWYVDEPEKIYVNVTYCAKTGDLESLQLAFREGVPVDVKDRFYKTPLMTACAYGNYEVAQFLINLGADVNAKDQFSWTPLHHACHAGQLNITELLVESGSQVDTPALSGATPLMRAIESCRPACVEYLIKAGAKVNAKNKKEQNCLDIAWAYADLRVVDLVKAKMDTLPKPKENKRGKAAKPQPKPRPATTSAKEKLSQVAPSSTSMPPADSSLTQKAAAEKSKDDKETVIMYNTRLNNGTLRPVDISFRPRTVWSNLLTTSDLIQRRERRRERLSHEVDFDDFLMPFSQNLRRKVAQTQEGSA</sequence>
<dbReference type="PRINTS" id="PR01415">
    <property type="entry name" value="ANKYRIN"/>
</dbReference>
<proteinExistence type="predicted"/>
<evidence type="ECO:0000256" key="2">
    <source>
        <dbReference type="SAM" id="MobiDB-lite"/>
    </source>
</evidence>
<dbReference type="EMBL" id="JADWDJ010000008">
    <property type="protein sequence ID" value="KAG5277508.1"/>
    <property type="molecule type" value="Genomic_DNA"/>
</dbReference>
<gene>
    <name evidence="3" type="ORF">AALO_G00118430</name>
</gene>
<feature type="repeat" description="ANK" evidence="1">
    <location>
        <begin position="530"/>
        <end position="562"/>
    </location>
</feature>
<dbReference type="InterPro" id="IPR011992">
    <property type="entry name" value="EF-hand-dom_pair"/>
</dbReference>
<organism evidence="3 4">
    <name type="scientific">Alosa alosa</name>
    <name type="common">allis shad</name>
    <dbReference type="NCBI Taxonomy" id="278164"/>
    <lineage>
        <taxon>Eukaryota</taxon>
        <taxon>Metazoa</taxon>
        <taxon>Chordata</taxon>
        <taxon>Craniata</taxon>
        <taxon>Vertebrata</taxon>
        <taxon>Euteleostomi</taxon>
        <taxon>Actinopterygii</taxon>
        <taxon>Neopterygii</taxon>
        <taxon>Teleostei</taxon>
        <taxon>Clupei</taxon>
        <taxon>Clupeiformes</taxon>
        <taxon>Clupeoidei</taxon>
        <taxon>Clupeidae</taxon>
        <taxon>Alosa</taxon>
    </lineage>
</organism>
<feature type="repeat" description="ANK" evidence="1">
    <location>
        <begin position="187"/>
        <end position="219"/>
    </location>
</feature>
<keyword evidence="4" id="KW-1185">Reference proteome</keyword>
<dbReference type="PANTHER" id="PTHR24127">
    <property type="entry name" value="ANKYRIN REPEAT AND EF-HAND DOMAIN-CONTAINING PROTEIN 1"/>
    <property type="match status" value="1"/>
</dbReference>
<dbReference type="PANTHER" id="PTHR24127:SF1">
    <property type="entry name" value="ANKYRIN REPEAT AND EF-HAND DOMAIN-CONTAINING PROTEIN 1"/>
    <property type="match status" value="1"/>
</dbReference>
<name>A0AAV6GQR5_9TELE</name>
<dbReference type="InterPro" id="IPR002110">
    <property type="entry name" value="Ankyrin_rpt"/>
</dbReference>
<dbReference type="SMART" id="SM00248">
    <property type="entry name" value="ANK"/>
    <property type="match status" value="10"/>
</dbReference>
<evidence type="ECO:0000256" key="1">
    <source>
        <dbReference type="PROSITE-ProRule" id="PRU00023"/>
    </source>
</evidence>
<evidence type="ECO:0000313" key="3">
    <source>
        <dbReference type="EMBL" id="KAG5277508.1"/>
    </source>
</evidence>
<dbReference type="Proteomes" id="UP000823561">
    <property type="component" value="Chromosome 8"/>
</dbReference>
<feature type="repeat" description="ANK" evidence="1">
    <location>
        <begin position="596"/>
        <end position="628"/>
    </location>
</feature>
<dbReference type="Pfam" id="PF00023">
    <property type="entry name" value="Ank"/>
    <property type="match status" value="2"/>
</dbReference>
<comment type="caution">
    <text evidence="3">The sequence shown here is derived from an EMBL/GenBank/DDBJ whole genome shotgun (WGS) entry which is preliminary data.</text>
</comment>
<dbReference type="SUPFAM" id="SSF48403">
    <property type="entry name" value="Ankyrin repeat"/>
    <property type="match status" value="2"/>
</dbReference>
<reference evidence="3" key="1">
    <citation type="submission" date="2020-10" db="EMBL/GenBank/DDBJ databases">
        <title>Chromosome-scale genome assembly of the Allis shad, Alosa alosa.</title>
        <authorList>
            <person name="Margot Z."/>
            <person name="Christophe K."/>
            <person name="Cabau C."/>
            <person name="Louis A."/>
            <person name="Berthelot C."/>
            <person name="Parey E."/>
            <person name="Roest Crollius H."/>
            <person name="Montfort J."/>
            <person name="Robinson-Rechavi M."/>
            <person name="Bucao C."/>
            <person name="Bouchez O."/>
            <person name="Gislard M."/>
            <person name="Lluch J."/>
            <person name="Milhes M."/>
            <person name="Lampietro C."/>
            <person name="Lopez Roques C."/>
            <person name="Donnadieu C."/>
            <person name="Braasch I."/>
            <person name="Desvignes T."/>
            <person name="Postlethwait J."/>
            <person name="Bobe J."/>
            <person name="Guiguen Y."/>
        </authorList>
    </citation>
    <scope>NUCLEOTIDE SEQUENCE</scope>
    <source>
        <strain evidence="3">M-15738</strain>
        <tissue evidence="3">Blood</tissue>
    </source>
</reference>
<feature type="repeat" description="ANK" evidence="1">
    <location>
        <begin position="253"/>
        <end position="285"/>
    </location>
</feature>
<dbReference type="InterPro" id="IPR036770">
    <property type="entry name" value="Ankyrin_rpt-contain_sf"/>
</dbReference>
<feature type="repeat" description="ANK" evidence="1">
    <location>
        <begin position="563"/>
        <end position="595"/>
    </location>
</feature>
<feature type="region of interest" description="Disordered" evidence="2">
    <location>
        <begin position="656"/>
        <end position="714"/>
    </location>
</feature>